<proteinExistence type="predicted"/>
<dbReference type="EMBL" id="CADCVD010000036">
    <property type="protein sequence ID" value="CAA9435730.1"/>
    <property type="molecule type" value="Genomic_DNA"/>
</dbReference>
<gene>
    <name evidence="1" type="ORF">AVDCRST_MAG37-944</name>
</gene>
<dbReference type="AlphaFoldDB" id="A0A6J4Q5X9"/>
<evidence type="ECO:0000313" key="1">
    <source>
        <dbReference type="EMBL" id="CAA9435730.1"/>
    </source>
</evidence>
<reference evidence="1" key="1">
    <citation type="submission" date="2020-02" db="EMBL/GenBank/DDBJ databases">
        <authorList>
            <person name="Meier V. D."/>
        </authorList>
    </citation>
    <scope>NUCLEOTIDE SEQUENCE</scope>
    <source>
        <strain evidence="1">AVDCRST_MAG37</strain>
    </source>
</reference>
<organism evidence="1">
    <name type="scientific">uncultured Rubrobacteraceae bacterium</name>
    <dbReference type="NCBI Taxonomy" id="349277"/>
    <lineage>
        <taxon>Bacteria</taxon>
        <taxon>Bacillati</taxon>
        <taxon>Actinomycetota</taxon>
        <taxon>Rubrobacteria</taxon>
        <taxon>Rubrobacterales</taxon>
        <taxon>Rubrobacteraceae</taxon>
        <taxon>environmental samples</taxon>
    </lineage>
</organism>
<sequence length="47" mass="5018">MGCSAYRLDSPCANAGIALITIITAISAATDTIRSMRSLIYFVHQLS</sequence>
<protein>
    <submittedName>
        <fullName evidence="1">Uncharacterized protein</fullName>
    </submittedName>
</protein>
<name>A0A6J4Q5X9_9ACTN</name>
<accession>A0A6J4Q5X9</accession>